<protein>
    <submittedName>
        <fullName evidence="1">Uncharacterized protein</fullName>
    </submittedName>
</protein>
<dbReference type="Proteomes" id="UP000269945">
    <property type="component" value="Unassembled WGS sequence"/>
</dbReference>
<feature type="non-terminal residue" evidence="1">
    <location>
        <position position="55"/>
    </location>
</feature>
<dbReference type="AlphaFoldDB" id="A0A9X9LV19"/>
<evidence type="ECO:0000313" key="1">
    <source>
        <dbReference type="EMBL" id="VCW97047.1"/>
    </source>
</evidence>
<comment type="caution">
    <text evidence="1">The sequence shown here is derived from an EMBL/GenBank/DDBJ whole genome shotgun (WGS) entry which is preliminary data.</text>
</comment>
<reference evidence="1 2" key="1">
    <citation type="submission" date="2018-10" db="EMBL/GenBank/DDBJ databases">
        <authorList>
            <person name="Ekblom R."/>
            <person name="Jareborg N."/>
        </authorList>
    </citation>
    <scope>NUCLEOTIDE SEQUENCE [LARGE SCALE GENOMIC DNA]</scope>
    <source>
        <tissue evidence="1">Muscle</tissue>
    </source>
</reference>
<proteinExistence type="predicted"/>
<evidence type="ECO:0000313" key="2">
    <source>
        <dbReference type="Proteomes" id="UP000269945"/>
    </source>
</evidence>
<organism evidence="1 2">
    <name type="scientific">Gulo gulo</name>
    <name type="common">Wolverine</name>
    <name type="synonym">Gluton</name>
    <dbReference type="NCBI Taxonomy" id="48420"/>
    <lineage>
        <taxon>Eukaryota</taxon>
        <taxon>Metazoa</taxon>
        <taxon>Chordata</taxon>
        <taxon>Craniata</taxon>
        <taxon>Vertebrata</taxon>
        <taxon>Euteleostomi</taxon>
        <taxon>Mammalia</taxon>
        <taxon>Eutheria</taxon>
        <taxon>Laurasiatheria</taxon>
        <taxon>Carnivora</taxon>
        <taxon>Caniformia</taxon>
        <taxon>Musteloidea</taxon>
        <taxon>Mustelidae</taxon>
        <taxon>Guloninae</taxon>
        <taxon>Gulo</taxon>
    </lineage>
</organism>
<sequence>MLQKSSNKKSGEREVALKNFAPFTITLRSKAMANQTRVMCETTVNSTKGYIKVCA</sequence>
<dbReference type="EMBL" id="CYRY02020376">
    <property type="protein sequence ID" value="VCW97047.1"/>
    <property type="molecule type" value="Genomic_DNA"/>
</dbReference>
<name>A0A9X9LV19_GULGU</name>
<gene>
    <name evidence="1" type="ORF">BN2614_LOCUS1</name>
</gene>
<keyword evidence="2" id="KW-1185">Reference proteome</keyword>
<accession>A0A9X9LV19</accession>